<dbReference type="Proteomes" id="UP001143486">
    <property type="component" value="Unassembled WGS sequence"/>
</dbReference>
<organism evidence="1 2">
    <name type="scientific">Maricaulis virginensis</name>
    <dbReference type="NCBI Taxonomy" id="144022"/>
    <lineage>
        <taxon>Bacteria</taxon>
        <taxon>Pseudomonadati</taxon>
        <taxon>Pseudomonadota</taxon>
        <taxon>Alphaproteobacteria</taxon>
        <taxon>Maricaulales</taxon>
        <taxon>Maricaulaceae</taxon>
        <taxon>Maricaulis</taxon>
    </lineage>
</organism>
<name>A0A9W6IK86_9PROT</name>
<comment type="caution">
    <text evidence="1">The sequence shown here is derived from an EMBL/GenBank/DDBJ whole genome shotgun (WGS) entry which is preliminary data.</text>
</comment>
<gene>
    <name evidence="1" type="ORF">GCM10017621_12760</name>
</gene>
<accession>A0A9W6IK86</accession>
<dbReference type="PANTHER" id="PTHR33973:SF4">
    <property type="entry name" value="OS07G0153300 PROTEIN"/>
    <property type="match status" value="1"/>
</dbReference>
<dbReference type="Pfam" id="PF07103">
    <property type="entry name" value="DUF1365"/>
    <property type="match status" value="1"/>
</dbReference>
<dbReference type="EMBL" id="BSFE01000003">
    <property type="protein sequence ID" value="GLK51768.1"/>
    <property type="molecule type" value="Genomic_DNA"/>
</dbReference>
<evidence type="ECO:0000313" key="1">
    <source>
        <dbReference type="EMBL" id="GLK51768.1"/>
    </source>
</evidence>
<dbReference type="PANTHER" id="PTHR33973">
    <property type="entry name" value="OS07G0153300 PROTEIN"/>
    <property type="match status" value="1"/>
</dbReference>
<dbReference type="InterPro" id="IPR010775">
    <property type="entry name" value="DUF1365"/>
</dbReference>
<proteinExistence type="predicted"/>
<reference evidence="1" key="1">
    <citation type="journal article" date="2014" name="Int. J. Syst. Evol. Microbiol.">
        <title>Complete genome sequence of Corynebacterium casei LMG S-19264T (=DSM 44701T), isolated from a smear-ripened cheese.</title>
        <authorList>
            <consortium name="US DOE Joint Genome Institute (JGI-PGF)"/>
            <person name="Walter F."/>
            <person name="Albersmeier A."/>
            <person name="Kalinowski J."/>
            <person name="Ruckert C."/>
        </authorList>
    </citation>
    <scope>NUCLEOTIDE SEQUENCE</scope>
    <source>
        <strain evidence="1">VKM B-1513</strain>
    </source>
</reference>
<dbReference type="RefSeq" id="WP_271186134.1">
    <property type="nucleotide sequence ID" value="NZ_BSFE01000003.1"/>
</dbReference>
<sequence>MKPLPVSLYTGDVGHMRHHPRRHSLRYRMVSLLTDIDGTARNDRGIAGFAFDRFAPVSQHAADHGRGHGALRDWVRSRLQQNGIDFEPGRIQLLAAPRVLGIVFNPVSVYFCHRADDRLGAVLFEVANFHGGRQVYAFDVPDDTATPLRFACEKTFFVSPFNPVEGEYRFRLDRDEDTLRLGIRHYRDGTCIMGAILQAERQALTTRSLWKAQLAQPLNTLATVGGILFEALRLRLKGLRTYAPRRGSTDTLPRGL</sequence>
<reference evidence="1" key="2">
    <citation type="submission" date="2023-01" db="EMBL/GenBank/DDBJ databases">
        <authorList>
            <person name="Sun Q."/>
            <person name="Evtushenko L."/>
        </authorList>
    </citation>
    <scope>NUCLEOTIDE SEQUENCE</scope>
    <source>
        <strain evidence="1">VKM B-1513</strain>
    </source>
</reference>
<evidence type="ECO:0000313" key="2">
    <source>
        <dbReference type="Proteomes" id="UP001143486"/>
    </source>
</evidence>
<dbReference type="AlphaFoldDB" id="A0A9W6IK86"/>
<keyword evidence="2" id="KW-1185">Reference proteome</keyword>
<protein>
    <submittedName>
        <fullName evidence="1">DUF1365 domain-containing protein</fullName>
    </submittedName>
</protein>